<dbReference type="EMBL" id="JAHQIW010007224">
    <property type="protein sequence ID" value="KAJ1373070.1"/>
    <property type="molecule type" value="Genomic_DNA"/>
</dbReference>
<evidence type="ECO:0000313" key="2">
    <source>
        <dbReference type="Proteomes" id="UP001196413"/>
    </source>
</evidence>
<reference evidence="1" key="1">
    <citation type="submission" date="2021-06" db="EMBL/GenBank/DDBJ databases">
        <title>Parelaphostrongylus tenuis whole genome reference sequence.</title>
        <authorList>
            <person name="Garwood T.J."/>
            <person name="Larsen P.A."/>
            <person name="Fountain-Jones N.M."/>
            <person name="Garbe J.R."/>
            <person name="Macchietto M.G."/>
            <person name="Kania S.A."/>
            <person name="Gerhold R.W."/>
            <person name="Richards J.E."/>
            <person name="Wolf T.M."/>
        </authorList>
    </citation>
    <scope>NUCLEOTIDE SEQUENCE</scope>
    <source>
        <strain evidence="1">MNPRO001-30</strain>
        <tissue evidence="1">Meninges</tissue>
    </source>
</reference>
<keyword evidence="2" id="KW-1185">Reference proteome</keyword>
<dbReference type="AlphaFoldDB" id="A0AAD5WKH4"/>
<accession>A0AAD5WKH4</accession>
<gene>
    <name evidence="1" type="ORF">KIN20_035401</name>
</gene>
<sequence length="121" mass="13313">MLEAVESVRLRASLVTKPQSPLPIPPPKRSPNLLKRKSVNAKVYIIKAQTFRECQKADVADLCKKKDSTFNTLSDAQPLAQNGPVSGVWLAHCGSNSFIASKTANCDKALWGFWMSVRDAK</sequence>
<proteinExistence type="predicted"/>
<comment type="caution">
    <text evidence="1">The sequence shown here is derived from an EMBL/GenBank/DDBJ whole genome shotgun (WGS) entry which is preliminary data.</text>
</comment>
<protein>
    <submittedName>
        <fullName evidence="1">Uncharacterized protein</fullName>
    </submittedName>
</protein>
<name>A0AAD5WKH4_PARTN</name>
<dbReference type="Proteomes" id="UP001196413">
    <property type="component" value="Unassembled WGS sequence"/>
</dbReference>
<organism evidence="1 2">
    <name type="scientific">Parelaphostrongylus tenuis</name>
    <name type="common">Meningeal worm</name>
    <dbReference type="NCBI Taxonomy" id="148309"/>
    <lineage>
        <taxon>Eukaryota</taxon>
        <taxon>Metazoa</taxon>
        <taxon>Ecdysozoa</taxon>
        <taxon>Nematoda</taxon>
        <taxon>Chromadorea</taxon>
        <taxon>Rhabditida</taxon>
        <taxon>Rhabditina</taxon>
        <taxon>Rhabditomorpha</taxon>
        <taxon>Strongyloidea</taxon>
        <taxon>Metastrongylidae</taxon>
        <taxon>Parelaphostrongylus</taxon>
    </lineage>
</organism>
<evidence type="ECO:0000313" key="1">
    <source>
        <dbReference type="EMBL" id="KAJ1373070.1"/>
    </source>
</evidence>